<evidence type="ECO:0000256" key="4">
    <source>
        <dbReference type="ARBA" id="ARBA00023163"/>
    </source>
</evidence>
<dbReference type="InterPro" id="IPR039425">
    <property type="entry name" value="RNA_pol_sigma-70-like"/>
</dbReference>
<dbReference type="PANTHER" id="PTHR43133">
    <property type="entry name" value="RNA POLYMERASE ECF-TYPE SIGMA FACTO"/>
    <property type="match status" value="1"/>
</dbReference>
<feature type="domain" description="RNA polymerase sigma factor 70 region 4 type 2" evidence="6">
    <location>
        <begin position="110"/>
        <end position="157"/>
    </location>
</feature>
<sequence length="175" mass="20529">MKNLDINVQICDHKNALQAFALKYTQDIDDANDLVQDTLLKAFRYSGLFKQGTNLRGWLFTILKNTYINEYRRIKRKENVIIQSDEISNHNLSNNAESNTCNSKFVTDDINKILSKLQPEYYTPFVKYFEGYKYQEIAEMLNIPIGTVKTRIHLARQILKSRLKVYAENMHEVID</sequence>
<dbReference type="GO" id="GO:0006352">
    <property type="term" value="P:DNA-templated transcription initiation"/>
    <property type="evidence" value="ECO:0007669"/>
    <property type="project" value="InterPro"/>
</dbReference>
<proteinExistence type="inferred from homology"/>
<keyword evidence="4" id="KW-0804">Transcription</keyword>
<evidence type="ECO:0000259" key="5">
    <source>
        <dbReference type="Pfam" id="PF04542"/>
    </source>
</evidence>
<evidence type="ECO:0000313" key="8">
    <source>
        <dbReference type="Proteomes" id="UP000651668"/>
    </source>
</evidence>
<evidence type="ECO:0000259" key="6">
    <source>
        <dbReference type="Pfam" id="PF08281"/>
    </source>
</evidence>
<protein>
    <submittedName>
        <fullName evidence="7">RNA polymerase sigma factor</fullName>
    </submittedName>
</protein>
<keyword evidence="3" id="KW-0731">Sigma factor</keyword>
<dbReference type="InterPro" id="IPR013325">
    <property type="entry name" value="RNA_pol_sigma_r2"/>
</dbReference>
<organism evidence="7 8">
    <name type="scientific">Pedobacter quisquiliarum</name>
    <dbReference type="NCBI Taxonomy" id="1834438"/>
    <lineage>
        <taxon>Bacteria</taxon>
        <taxon>Pseudomonadati</taxon>
        <taxon>Bacteroidota</taxon>
        <taxon>Sphingobacteriia</taxon>
        <taxon>Sphingobacteriales</taxon>
        <taxon>Sphingobacteriaceae</taxon>
        <taxon>Pedobacter</taxon>
    </lineage>
</organism>
<dbReference type="InterPro" id="IPR013324">
    <property type="entry name" value="RNA_pol_sigma_r3/r4-like"/>
</dbReference>
<dbReference type="Pfam" id="PF04542">
    <property type="entry name" value="Sigma70_r2"/>
    <property type="match status" value="1"/>
</dbReference>
<gene>
    <name evidence="7" type="ORF">GCM10011387_26900</name>
</gene>
<name>A0A916UFU6_9SPHI</name>
<dbReference type="SUPFAM" id="SSF88659">
    <property type="entry name" value="Sigma3 and sigma4 domains of RNA polymerase sigma factors"/>
    <property type="match status" value="1"/>
</dbReference>
<reference evidence="7" key="1">
    <citation type="journal article" date="2014" name="Int. J. Syst. Evol. Microbiol.">
        <title>Complete genome sequence of Corynebacterium casei LMG S-19264T (=DSM 44701T), isolated from a smear-ripened cheese.</title>
        <authorList>
            <consortium name="US DOE Joint Genome Institute (JGI-PGF)"/>
            <person name="Walter F."/>
            <person name="Albersmeier A."/>
            <person name="Kalinowski J."/>
            <person name="Ruckert C."/>
        </authorList>
    </citation>
    <scope>NUCLEOTIDE SEQUENCE</scope>
    <source>
        <strain evidence="7">CGMCC 1.15343</strain>
    </source>
</reference>
<keyword evidence="2" id="KW-0805">Transcription regulation</keyword>
<evidence type="ECO:0000256" key="1">
    <source>
        <dbReference type="ARBA" id="ARBA00010641"/>
    </source>
</evidence>
<dbReference type="Gene3D" id="1.10.10.10">
    <property type="entry name" value="Winged helix-like DNA-binding domain superfamily/Winged helix DNA-binding domain"/>
    <property type="match status" value="1"/>
</dbReference>
<dbReference type="AlphaFoldDB" id="A0A916UFU6"/>
<dbReference type="SUPFAM" id="SSF88946">
    <property type="entry name" value="Sigma2 domain of RNA polymerase sigma factors"/>
    <property type="match status" value="1"/>
</dbReference>
<dbReference type="NCBIfam" id="TIGR02937">
    <property type="entry name" value="sigma70-ECF"/>
    <property type="match status" value="1"/>
</dbReference>
<keyword evidence="8" id="KW-1185">Reference proteome</keyword>
<dbReference type="EMBL" id="BMIL01000009">
    <property type="protein sequence ID" value="GGC71987.1"/>
    <property type="molecule type" value="Genomic_DNA"/>
</dbReference>
<dbReference type="Proteomes" id="UP000651668">
    <property type="component" value="Unassembled WGS sequence"/>
</dbReference>
<evidence type="ECO:0000256" key="2">
    <source>
        <dbReference type="ARBA" id="ARBA00023015"/>
    </source>
</evidence>
<dbReference type="GO" id="GO:0003677">
    <property type="term" value="F:DNA binding"/>
    <property type="evidence" value="ECO:0007669"/>
    <property type="project" value="InterPro"/>
</dbReference>
<dbReference type="InterPro" id="IPR014284">
    <property type="entry name" value="RNA_pol_sigma-70_dom"/>
</dbReference>
<feature type="domain" description="RNA polymerase sigma-70 region 2" evidence="5">
    <location>
        <begin position="13"/>
        <end position="76"/>
    </location>
</feature>
<dbReference type="GO" id="GO:0016987">
    <property type="term" value="F:sigma factor activity"/>
    <property type="evidence" value="ECO:0007669"/>
    <property type="project" value="UniProtKB-KW"/>
</dbReference>
<dbReference type="Gene3D" id="1.10.1740.10">
    <property type="match status" value="1"/>
</dbReference>
<dbReference type="InterPro" id="IPR013249">
    <property type="entry name" value="RNA_pol_sigma70_r4_t2"/>
</dbReference>
<evidence type="ECO:0000256" key="3">
    <source>
        <dbReference type="ARBA" id="ARBA00023082"/>
    </source>
</evidence>
<comment type="similarity">
    <text evidence="1">Belongs to the sigma-70 factor family. ECF subfamily.</text>
</comment>
<dbReference type="Pfam" id="PF08281">
    <property type="entry name" value="Sigma70_r4_2"/>
    <property type="match status" value="1"/>
</dbReference>
<accession>A0A916UFU6</accession>
<dbReference type="InterPro" id="IPR007627">
    <property type="entry name" value="RNA_pol_sigma70_r2"/>
</dbReference>
<evidence type="ECO:0000313" key="7">
    <source>
        <dbReference type="EMBL" id="GGC71987.1"/>
    </source>
</evidence>
<comment type="caution">
    <text evidence="7">The sequence shown here is derived from an EMBL/GenBank/DDBJ whole genome shotgun (WGS) entry which is preliminary data.</text>
</comment>
<dbReference type="CDD" id="cd06171">
    <property type="entry name" value="Sigma70_r4"/>
    <property type="match status" value="1"/>
</dbReference>
<dbReference type="RefSeq" id="WP_188627442.1">
    <property type="nucleotide sequence ID" value="NZ_BMIL01000009.1"/>
</dbReference>
<dbReference type="InterPro" id="IPR036388">
    <property type="entry name" value="WH-like_DNA-bd_sf"/>
</dbReference>
<reference evidence="7" key="2">
    <citation type="submission" date="2020-09" db="EMBL/GenBank/DDBJ databases">
        <authorList>
            <person name="Sun Q."/>
            <person name="Zhou Y."/>
        </authorList>
    </citation>
    <scope>NUCLEOTIDE SEQUENCE</scope>
    <source>
        <strain evidence="7">CGMCC 1.15343</strain>
    </source>
</reference>
<dbReference type="PANTHER" id="PTHR43133:SF25">
    <property type="entry name" value="RNA POLYMERASE SIGMA FACTOR RFAY-RELATED"/>
    <property type="match status" value="1"/>
</dbReference>